<reference evidence="1" key="1">
    <citation type="submission" date="2015-12" db="EMBL/GenBank/DDBJ databases">
        <title>Update maize B73 reference genome by single molecule sequencing technologies.</title>
        <authorList>
            <consortium name="Maize Genome Sequencing Project"/>
            <person name="Ware D."/>
        </authorList>
    </citation>
    <scope>NUCLEOTIDE SEQUENCE [LARGE SCALE GENOMIC DNA]</scope>
    <source>
        <tissue evidence="1">Seedling</tissue>
    </source>
</reference>
<sequence length="83" mass="9179">MNHKNRLELNVSKVLCKLRRLEIFQHPLSDKVPKTVPSCAVSLIEPPVASVKRIRTDKRTGDTSAIALAVHFSTCCRGLARVG</sequence>
<feature type="non-terminal residue" evidence="1">
    <location>
        <position position="83"/>
    </location>
</feature>
<evidence type="ECO:0000313" key="1">
    <source>
        <dbReference type="EMBL" id="ONM56816.1"/>
    </source>
</evidence>
<name>A0A1D6I9Z5_MAIZE</name>
<dbReference type="AlphaFoldDB" id="A0A1D6I9Z5"/>
<dbReference type="ExpressionAtlas" id="A0A1D6I9Z5">
    <property type="expression patterns" value="baseline and differential"/>
</dbReference>
<gene>
    <name evidence="1" type="ORF">ZEAMMB73_Zm00001d021312</name>
</gene>
<dbReference type="EMBL" id="CM007650">
    <property type="protein sequence ID" value="ONM56816.1"/>
    <property type="molecule type" value="Genomic_DNA"/>
</dbReference>
<proteinExistence type="predicted"/>
<accession>A0A1D6I9Z5</accession>
<protein>
    <submittedName>
        <fullName evidence="1">Uncharacterized protein</fullName>
    </submittedName>
</protein>
<organism evidence="1">
    <name type="scientific">Zea mays</name>
    <name type="common">Maize</name>
    <dbReference type="NCBI Taxonomy" id="4577"/>
    <lineage>
        <taxon>Eukaryota</taxon>
        <taxon>Viridiplantae</taxon>
        <taxon>Streptophyta</taxon>
        <taxon>Embryophyta</taxon>
        <taxon>Tracheophyta</taxon>
        <taxon>Spermatophyta</taxon>
        <taxon>Magnoliopsida</taxon>
        <taxon>Liliopsida</taxon>
        <taxon>Poales</taxon>
        <taxon>Poaceae</taxon>
        <taxon>PACMAD clade</taxon>
        <taxon>Panicoideae</taxon>
        <taxon>Andropogonodae</taxon>
        <taxon>Andropogoneae</taxon>
        <taxon>Tripsacinae</taxon>
        <taxon>Zea</taxon>
    </lineage>
</organism>